<evidence type="ECO:0000313" key="1">
    <source>
        <dbReference type="EMBL" id="OIQ80723.1"/>
    </source>
</evidence>
<dbReference type="InterPro" id="IPR027417">
    <property type="entry name" value="P-loop_NTPase"/>
</dbReference>
<dbReference type="EMBL" id="MLJW01001021">
    <property type="protein sequence ID" value="OIQ80723.1"/>
    <property type="molecule type" value="Genomic_DNA"/>
</dbReference>
<dbReference type="PANTHER" id="PTHR39206:SF1">
    <property type="entry name" value="SLL8004 PROTEIN"/>
    <property type="match status" value="1"/>
</dbReference>
<proteinExistence type="predicted"/>
<comment type="caution">
    <text evidence="1">The sequence shown here is derived from an EMBL/GenBank/DDBJ whole genome shotgun (WGS) entry which is preliminary data.</text>
</comment>
<reference evidence="1" key="1">
    <citation type="submission" date="2016-10" db="EMBL/GenBank/DDBJ databases">
        <title>Sequence of Gallionella enrichment culture.</title>
        <authorList>
            <person name="Poehlein A."/>
            <person name="Muehling M."/>
            <person name="Daniel R."/>
        </authorList>
    </citation>
    <scope>NUCLEOTIDE SEQUENCE</scope>
</reference>
<sequence>MPQIWFIGGPNGAGKTTMANRWLADRIPIISPDSISALHGVGPVQAGKMAIKEQERLLAENASFGIDTTFSGKREIDLMLRAKEAGYKVNLVFVCVADAMICKFRINERVANNGHAVPSEDVARRYDRSLSNLTIAFDIAERVFVFDNTRASRKLILSIENGRVKHLSNNIPEWARQAIPNSIIASRRELGR</sequence>
<protein>
    <submittedName>
        <fullName evidence="1">Zeta toxin</fullName>
    </submittedName>
</protein>
<organism evidence="1">
    <name type="scientific">mine drainage metagenome</name>
    <dbReference type="NCBI Taxonomy" id="410659"/>
    <lineage>
        <taxon>unclassified sequences</taxon>
        <taxon>metagenomes</taxon>
        <taxon>ecological metagenomes</taxon>
    </lineage>
</organism>
<accession>A0A1J5QTB2</accession>
<name>A0A1J5QTB2_9ZZZZ</name>
<dbReference type="Gene3D" id="3.40.50.300">
    <property type="entry name" value="P-loop containing nucleotide triphosphate hydrolases"/>
    <property type="match status" value="1"/>
</dbReference>
<dbReference type="Pfam" id="PF13671">
    <property type="entry name" value="AAA_33"/>
    <property type="match status" value="1"/>
</dbReference>
<gene>
    <name evidence="1" type="ORF">GALL_375200</name>
</gene>
<dbReference type="SUPFAM" id="SSF52540">
    <property type="entry name" value="P-loop containing nucleoside triphosphate hydrolases"/>
    <property type="match status" value="1"/>
</dbReference>
<dbReference type="PANTHER" id="PTHR39206">
    <property type="entry name" value="SLL8004 PROTEIN"/>
    <property type="match status" value="1"/>
</dbReference>
<dbReference type="AlphaFoldDB" id="A0A1J5QTB2"/>